<dbReference type="InterPro" id="IPR025487">
    <property type="entry name" value="DUF4379"/>
</dbReference>
<dbReference type="PANTHER" id="PTHR37317:SF1">
    <property type="entry name" value="ZINC-RIBBON DOMAIN-CONTAINING PROTEIN-RELATED"/>
    <property type="match status" value="1"/>
</dbReference>
<dbReference type="RefSeq" id="WP_193460639.1">
    <property type="nucleotide sequence ID" value="NZ_BAAAXF010000014.1"/>
</dbReference>
<evidence type="ECO:0000313" key="3">
    <source>
        <dbReference type="Proteomes" id="UP001501455"/>
    </source>
</evidence>
<proteinExistence type="predicted"/>
<comment type="caution">
    <text evidence="2">The sequence shown here is derived from an EMBL/GenBank/DDBJ whole genome shotgun (WGS) entry which is preliminary data.</text>
</comment>
<feature type="domain" description="Treble clef zinc finger" evidence="1">
    <location>
        <begin position="97"/>
        <end position="153"/>
    </location>
</feature>
<evidence type="ECO:0000259" key="1">
    <source>
        <dbReference type="Pfam" id="PF14311"/>
    </source>
</evidence>
<gene>
    <name evidence="2" type="ORF">GCM10019016_010270</name>
</gene>
<organism evidence="2 3">
    <name type="scientific">Streptomyces prasinosporus</name>
    <dbReference type="NCBI Taxonomy" id="68256"/>
    <lineage>
        <taxon>Bacteria</taxon>
        <taxon>Bacillati</taxon>
        <taxon>Actinomycetota</taxon>
        <taxon>Actinomycetes</taxon>
        <taxon>Kitasatosporales</taxon>
        <taxon>Streptomycetaceae</taxon>
        <taxon>Streptomyces</taxon>
        <taxon>Streptomyces albogriseolus group</taxon>
    </lineage>
</organism>
<evidence type="ECO:0000313" key="2">
    <source>
        <dbReference type="EMBL" id="GAA3493928.1"/>
    </source>
</evidence>
<dbReference type="Pfam" id="PF14311">
    <property type="entry name" value="DUF4379"/>
    <property type="match status" value="5"/>
</dbReference>
<reference evidence="3" key="1">
    <citation type="journal article" date="2019" name="Int. J. Syst. Evol. Microbiol.">
        <title>The Global Catalogue of Microorganisms (GCM) 10K type strain sequencing project: providing services to taxonomists for standard genome sequencing and annotation.</title>
        <authorList>
            <consortium name="The Broad Institute Genomics Platform"/>
            <consortium name="The Broad Institute Genome Sequencing Center for Infectious Disease"/>
            <person name="Wu L."/>
            <person name="Ma J."/>
        </authorList>
    </citation>
    <scope>NUCLEOTIDE SEQUENCE [LARGE SCALE GENOMIC DNA]</scope>
    <source>
        <strain evidence="3">JCM 4816</strain>
    </source>
</reference>
<protein>
    <recommendedName>
        <fullName evidence="1">Treble clef zinc finger domain-containing protein</fullName>
    </recommendedName>
</protein>
<sequence>MLRASLPKTVRRNLGEHPVAKEFHPERNEGLTAEEVPYSWKTKVWWQCSANPAHEWSATVNNRTKPQSTGCPACRGKRLSGQVPFERSLAAISPDVAKDLNPERSGFTASEVLNGSKSVAWWRCLAGHPDYDMSVNSRTNATRPQGCPYCARKRLAREHSLAEVAPDVALEFDAPVNGTTAHEIFAQDNRVLAWFCRSHPEHRWTASPNNRVGKGSRCPFCSGARVWDVNRLASNRPDIARQWDYERNGALSPRDVSVGSSRVVHWVCPKGPDHRWQARVYKRASGQGCPYCAGNKVSTTSSLLAMRPDLAVQLDPVRSKISAAELTSGSSMKVHWICPINREHAWIATVANRTRGGTGCPHCNIPGTSAQEVRLAAELSVVLPLDPDRRTIRTAKGIERVDMYIPELSLVLEFDGSYWHESTAEMDAAKSQRLADAVDHAVRVREHPLELLNPIKDVNVPFLSPAHEAAVIVLEHLVRLRVIPPQVLTRYTSSPGPRAAEAAEARLDELRRRASQK</sequence>
<name>A0ABP6TGS0_9ACTN</name>
<feature type="domain" description="Treble clef zinc finger" evidence="1">
    <location>
        <begin position="312"/>
        <end position="364"/>
    </location>
</feature>
<feature type="domain" description="Treble clef zinc finger" evidence="1">
    <location>
        <begin position="239"/>
        <end position="294"/>
    </location>
</feature>
<keyword evidence="3" id="KW-1185">Reference proteome</keyword>
<dbReference type="Proteomes" id="UP001501455">
    <property type="component" value="Unassembled WGS sequence"/>
</dbReference>
<dbReference type="EMBL" id="BAAAXF010000014">
    <property type="protein sequence ID" value="GAA3493928.1"/>
    <property type="molecule type" value="Genomic_DNA"/>
</dbReference>
<dbReference type="PANTHER" id="PTHR37317">
    <property type="entry name" value="BLR8090 PROTEIN"/>
    <property type="match status" value="1"/>
</dbReference>
<dbReference type="Gene3D" id="3.40.960.10">
    <property type="entry name" value="VSR Endonuclease"/>
    <property type="match status" value="1"/>
</dbReference>
<feature type="domain" description="Treble clef zinc finger" evidence="1">
    <location>
        <begin position="169"/>
        <end position="223"/>
    </location>
</feature>
<accession>A0ABP6TGS0</accession>
<feature type="domain" description="Treble clef zinc finger" evidence="1">
    <location>
        <begin position="20"/>
        <end position="77"/>
    </location>
</feature>